<gene>
    <name evidence="2" type="ORF">SAMN05444412_102302</name>
</gene>
<keyword evidence="1" id="KW-0472">Membrane</keyword>
<reference evidence="2 3" key="1">
    <citation type="submission" date="2016-10" db="EMBL/GenBank/DDBJ databases">
        <authorList>
            <person name="Varghese N."/>
            <person name="Submissions S."/>
        </authorList>
    </citation>
    <scope>NUCLEOTIDE SEQUENCE [LARGE SCALE GENOMIC DNA]</scope>
    <source>
        <strain evidence="2 3">DSM 17997</strain>
    </source>
</reference>
<feature type="transmembrane region" description="Helical" evidence="1">
    <location>
        <begin position="140"/>
        <end position="160"/>
    </location>
</feature>
<keyword evidence="1" id="KW-0812">Transmembrane</keyword>
<accession>A0A1H3M290</accession>
<name>A0A1H3M290_9BACT</name>
<comment type="caution">
    <text evidence="2">The sequence shown here is derived from an EMBL/GenBank/DDBJ whole genome shotgun (WGS) entry which is preliminary data.</text>
</comment>
<dbReference type="RefSeq" id="WP_019596712.1">
    <property type="nucleotide sequence ID" value="NZ_FNQC01000002.1"/>
</dbReference>
<dbReference type="Pfam" id="PF11188">
    <property type="entry name" value="DUF2975"/>
    <property type="match status" value="1"/>
</dbReference>
<evidence type="ECO:0008006" key="4">
    <source>
        <dbReference type="Google" id="ProtNLM"/>
    </source>
</evidence>
<sequence>MKTTKVLLWIAYISFVSSIIALSILGAVFFQTEFDAEEAEKGSLEGVVSKSTTNKFELPMNLNVEYYFRIKNGVLLVDSYFLKLQKKFLTNSAEAQVAEKDVDYPVLLQENFYTMPDSESYLYIPISYSSIQAAITFGKFYFFLAAAILLFAIFITIRFLRNCDKGHFFVHANITYIRIISYIAIGYSLIDYGAQWHIFKKLNNSFSEFPINIDSALDFNWTYVIASLFLLLITQAFSEGIKLKEEQSLTI</sequence>
<proteinExistence type="predicted"/>
<evidence type="ECO:0000313" key="3">
    <source>
        <dbReference type="Proteomes" id="UP000199663"/>
    </source>
</evidence>
<evidence type="ECO:0000256" key="1">
    <source>
        <dbReference type="SAM" id="Phobius"/>
    </source>
</evidence>
<feature type="transmembrane region" description="Helical" evidence="1">
    <location>
        <begin position="7"/>
        <end position="30"/>
    </location>
</feature>
<evidence type="ECO:0000313" key="2">
    <source>
        <dbReference type="EMBL" id="SDY70378.1"/>
    </source>
</evidence>
<keyword evidence="3" id="KW-1185">Reference proteome</keyword>
<organism evidence="2 3">
    <name type="scientific">Rhodonellum ikkaensis</name>
    <dbReference type="NCBI Taxonomy" id="336829"/>
    <lineage>
        <taxon>Bacteria</taxon>
        <taxon>Pseudomonadati</taxon>
        <taxon>Bacteroidota</taxon>
        <taxon>Cytophagia</taxon>
        <taxon>Cytophagales</taxon>
        <taxon>Cytophagaceae</taxon>
        <taxon>Rhodonellum</taxon>
    </lineage>
</organism>
<dbReference type="InterPro" id="IPR021354">
    <property type="entry name" value="DUF2975"/>
</dbReference>
<feature type="transmembrane region" description="Helical" evidence="1">
    <location>
        <begin position="219"/>
        <end position="237"/>
    </location>
</feature>
<protein>
    <recommendedName>
        <fullName evidence="4">DUF2975 domain-containing protein</fullName>
    </recommendedName>
</protein>
<keyword evidence="1" id="KW-1133">Transmembrane helix</keyword>
<dbReference type="Proteomes" id="UP000199663">
    <property type="component" value="Unassembled WGS sequence"/>
</dbReference>
<dbReference type="EMBL" id="FNQC01000002">
    <property type="protein sequence ID" value="SDY70378.1"/>
    <property type="molecule type" value="Genomic_DNA"/>
</dbReference>